<evidence type="ECO:0000259" key="4">
    <source>
        <dbReference type="PROSITE" id="PS50887"/>
    </source>
</evidence>
<dbReference type="RefSeq" id="WP_007022277.1">
    <property type="nucleotide sequence ID" value="NZ_CH724127.1"/>
</dbReference>
<dbReference type="Pfam" id="PF00563">
    <property type="entry name" value="EAL"/>
    <property type="match status" value="1"/>
</dbReference>
<feature type="domain" description="Response regulatory" evidence="2">
    <location>
        <begin position="5"/>
        <end position="120"/>
    </location>
</feature>
<dbReference type="InterPro" id="IPR011006">
    <property type="entry name" value="CheY-like_superfamily"/>
</dbReference>
<dbReference type="InterPro" id="IPR050706">
    <property type="entry name" value="Cyclic-di-GMP_PDE-like"/>
</dbReference>
<dbReference type="NCBIfam" id="TIGR00254">
    <property type="entry name" value="GGDEF"/>
    <property type="match status" value="1"/>
</dbReference>
<dbReference type="SUPFAM" id="SSF55073">
    <property type="entry name" value="Nucleotide cyclase"/>
    <property type="match status" value="1"/>
</dbReference>
<dbReference type="PROSITE" id="PS50883">
    <property type="entry name" value="EAL"/>
    <property type="match status" value="1"/>
</dbReference>
<feature type="domain" description="EAL" evidence="3">
    <location>
        <begin position="389"/>
        <end position="643"/>
    </location>
</feature>
<reference evidence="5 6" key="1">
    <citation type="submission" date="2006-02" db="EMBL/GenBank/DDBJ databases">
        <authorList>
            <person name="Pinhassi J."/>
            <person name="Pedros-Alio C."/>
            <person name="Ferriera S."/>
            <person name="Johnson J."/>
            <person name="Kravitz S."/>
            <person name="Halpern A."/>
            <person name="Remington K."/>
            <person name="Beeson K."/>
            <person name="Tran B."/>
            <person name="Rogers Y.-H."/>
            <person name="Friedman R."/>
            <person name="Venter J.C."/>
        </authorList>
    </citation>
    <scope>NUCLEOTIDE SEQUENCE [LARGE SCALE GENOMIC DNA]</scope>
    <source>
        <strain evidence="5 6">MED92</strain>
    </source>
</reference>
<evidence type="ECO:0000313" key="5">
    <source>
        <dbReference type="EMBL" id="EAR61001.1"/>
    </source>
</evidence>
<dbReference type="CDD" id="cd01949">
    <property type="entry name" value="GGDEF"/>
    <property type="match status" value="1"/>
</dbReference>
<dbReference type="Gene3D" id="3.30.70.270">
    <property type="match status" value="1"/>
</dbReference>
<dbReference type="PROSITE" id="PS50887">
    <property type="entry name" value="GGDEF"/>
    <property type="match status" value="1"/>
</dbReference>
<evidence type="ECO:0000256" key="1">
    <source>
        <dbReference type="PROSITE-ProRule" id="PRU00169"/>
    </source>
</evidence>
<gene>
    <name evidence="5" type="ORF">MED92_01289</name>
</gene>
<dbReference type="SUPFAM" id="SSF141868">
    <property type="entry name" value="EAL domain-like"/>
    <property type="match status" value="1"/>
</dbReference>
<dbReference type="InterPro" id="IPR029787">
    <property type="entry name" value="Nucleotide_cyclase"/>
</dbReference>
<dbReference type="InterPro" id="IPR000160">
    <property type="entry name" value="GGDEF_dom"/>
</dbReference>
<protein>
    <submittedName>
        <fullName evidence="5">Response regulator</fullName>
    </submittedName>
</protein>
<dbReference type="PROSITE" id="PS50110">
    <property type="entry name" value="RESPONSE_REGULATORY"/>
    <property type="match status" value="1"/>
</dbReference>
<accession>A0A7U8GS46</accession>
<dbReference type="SMART" id="SM00267">
    <property type="entry name" value="GGDEF"/>
    <property type="match status" value="1"/>
</dbReference>
<dbReference type="InterPro" id="IPR001789">
    <property type="entry name" value="Sig_transdc_resp-reg_receiver"/>
</dbReference>
<dbReference type="PANTHER" id="PTHR33121">
    <property type="entry name" value="CYCLIC DI-GMP PHOSPHODIESTERASE PDEF"/>
    <property type="match status" value="1"/>
</dbReference>
<evidence type="ECO:0000259" key="2">
    <source>
        <dbReference type="PROSITE" id="PS50110"/>
    </source>
</evidence>
<dbReference type="OrthoDB" id="8416215at2"/>
<feature type="modified residue" description="4-aspartylphosphate" evidence="1">
    <location>
        <position position="54"/>
    </location>
</feature>
<proteinExistence type="predicted"/>
<name>A0A7U8GS46_NEPCE</name>
<dbReference type="GO" id="GO:0000160">
    <property type="term" value="P:phosphorelay signal transduction system"/>
    <property type="evidence" value="ECO:0007669"/>
    <property type="project" value="InterPro"/>
</dbReference>
<dbReference type="GO" id="GO:0071111">
    <property type="term" value="F:cyclic-guanylate-specific phosphodiesterase activity"/>
    <property type="evidence" value="ECO:0007669"/>
    <property type="project" value="InterPro"/>
</dbReference>
<dbReference type="SMART" id="SM00052">
    <property type="entry name" value="EAL"/>
    <property type="match status" value="1"/>
</dbReference>
<keyword evidence="1" id="KW-0597">Phosphoprotein</keyword>
<dbReference type="Pfam" id="PF00072">
    <property type="entry name" value="Response_reg"/>
    <property type="match status" value="1"/>
</dbReference>
<evidence type="ECO:0000259" key="3">
    <source>
        <dbReference type="PROSITE" id="PS50883"/>
    </source>
</evidence>
<dbReference type="CDD" id="cd01948">
    <property type="entry name" value="EAL"/>
    <property type="match status" value="1"/>
</dbReference>
<dbReference type="Pfam" id="PF00990">
    <property type="entry name" value="GGDEF"/>
    <property type="match status" value="1"/>
</dbReference>
<evidence type="ECO:0000313" key="6">
    <source>
        <dbReference type="Proteomes" id="UP000002171"/>
    </source>
</evidence>
<dbReference type="SUPFAM" id="SSF52172">
    <property type="entry name" value="CheY-like"/>
    <property type="match status" value="1"/>
</dbReference>
<dbReference type="Gene3D" id="3.40.50.2300">
    <property type="match status" value="1"/>
</dbReference>
<keyword evidence="6" id="KW-1185">Reference proteome</keyword>
<organism evidence="5 6">
    <name type="scientific">Neptuniibacter caesariensis</name>
    <dbReference type="NCBI Taxonomy" id="207954"/>
    <lineage>
        <taxon>Bacteria</taxon>
        <taxon>Pseudomonadati</taxon>
        <taxon>Pseudomonadota</taxon>
        <taxon>Gammaproteobacteria</taxon>
        <taxon>Oceanospirillales</taxon>
        <taxon>Oceanospirillaceae</taxon>
        <taxon>Neptuniibacter</taxon>
    </lineage>
</organism>
<feature type="domain" description="GGDEF" evidence="4">
    <location>
        <begin position="247"/>
        <end position="380"/>
    </location>
</feature>
<dbReference type="Proteomes" id="UP000002171">
    <property type="component" value="Unassembled WGS sequence"/>
</dbReference>
<dbReference type="Gene3D" id="3.20.20.450">
    <property type="entry name" value="EAL domain"/>
    <property type="match status" value="1"/>
</dbReference>
<dbReference type="EMBL" id="AAOW01000011">
    <property type="protein sequence ID" value="EAR61001.1"/>
    <property type="molecule type" value="Genomic_DNA"/>
</dbReference>
<sequence length="655" mass="73300">MNTMPILIVDDDPSILRALKRIFRREGYSVYAALGAKEALDLMGDRQFPLIITDFRMPEMTGAELLIEAKKRNPKVLGIVLSGLADMQSLIFSLNSGAVHRFLEKPWDEIELVTEVKNAYEELKKSHSPFRKQDNQGDKLSINIDQFGFIASSETNVHQSLIGSQVSSIVAGIDEKVLGRICLSDPVKYEYTEPLSGMVVNISAVPEAYNLWQLEIVCSGEQALLQKGIISKQQFSEQITEQLSAGQQFALFYLDIARFKYFNEHLGYKEADLLLAHLAQILVSNTQSDVLLAQMNGPEFAMLVPGVTSEESAQDHIRQIMEPFNQLIAFGQREIHLAFKVGFVLAPEDSDDADALIRNSMKAMLQGKQKGGNEPKRFSPAISRDSEDLIKLQSDLFRALERDEFSVVYQPKVSLVDGSILGAEALLRWKHEQLGFVSPAQFIPMAEVSGLIEPIGEWVLSTASSQSRFWALEGLPPFSVAINLSGRQLMEDCLPHKVAQIISHNELDPSQIELEVTETFLMQDIEHSIEMLNEIRELGVKISIDDFGTGYSSLNYLTKLPVDTLKIDRSFIKELSIREEVFRLVKNMVGMAHDLGLTVVAEGVETKCQLDILKEIDCDEVQGFYYSPPVSADKFRNLLLKQPLIGCRYSAMEAG</sequence>
<dbReference type="CDD" id="cd17569">
    <property type="entry name" value="REC_HupR-like"/>
    <property type="match status" value="1"/>
</dbReference>
<comment type="caution">
    <text evidence="5">The sequence shown here is derived from an EMBL/GenBank/DDBJ whole genome shotgun (WGS) entry which is preliminary data.</text>
</comment>
<dbReference type="SMART" id="SM00448">
    <property type="entry name" value="REC"/>
    <property type="match status" value="1"/>
</dbReference>
<dbReference type="AlphaFoldDB" id="A0A7U8GS46"/>
<dbReference type="InterPro" id="IPR001633">
    <property type="entry name" value="EAL_dom"/>
</dbReference>
<dbReference type="InterPro" id="IPR035919">
    <property type="entry name" value="EAL_sf"/>
</dbReference>
<dbReference type="PANTHER" id="PTHR33121:SF70">
    <property type="entry name" value="SIGNALING PROTEIN YKOW"/>
    <property type="match status" value="1"/>
</dbReference>
<dbReference type="InterPro" id="IPR043128">
    <property type="entry name" value="Rev_trsase/Diguanyl_cyclase"/>
</dbReference>